<dbReference type="Gene3D" id="1.10.472.20">
    <property type="entry name" value="Nitrile hydratase, beta subunit"/>
    <property type="match status" value="1"/>
</dbReference>
<feature type="domain" description="Nitrile hydratase beta subunit-like N-terminal" evidence="2">
    <location>
        <begin position="175"/>
        <end position="260"/>
    </location>
</feature>
<proteinExistence type="predicted"/>
<dbReference type="RefSeq" id="WP_386452136.1">
    <property type="nucleotide sequence ID" value="NZ_JBHSFH010000015.1"/>
</dbReference>
<accession>A0ABV9AEG7</accession>
<dbReference type="Proteomes" id="UP001595997">
    <property type="component" value="Unassembled WGS sequence"/>
</dbReference>
<evidence type="ECO:0000256" key="1">
    <source>
        <dbReference type="SAM" id="MobiDB-lite"/>
    </source>
</evidence>
<protein>
    <recommendedName>
        <fullName evidence="2">Nitrile hydratase beta subunit-like N-terminal domain-containing protein</fullName>
    </recommendedName>
</protein>
<comment type="caution">
    <text evidence="3">The sequence shown here is derived from an EMBL/GenBank/DDBJ whole genome shotgun (WGS) entry which is preliminary data.</text>
</comment>
<keyword evidence="4" id="KW-1185">Reference proteome</keyword>
<dbReference type="EMBL" id="JBHSFH010000015">
    <property type="protein sequence ID" value="MFC4497439.1"/>
    <property type="molecule type" value="Genomic_DNA"/>
</dbReference>
<gene>
    <name evidence="3" type="ORF">ACFPA8_25230</name>
</gene>
<dbReference type="InterPro" id="IPR042262">
    <property type="entry name" value="CN_hydtase_beta_C"/>
</dbReference>
<organism evidence="3 4">
    <name type="scientific">Streptomyces ovatisporus</name>
    <dbReference type="NCBI Taxonomy" id="1128682"/>
    <lineage>
        <taxon>Bacteria</taxon>
        <taxon>Bacillati</taxon>
        <taxon>Actinomycetota</taxon>
        <taxon>Actinomycetes</taxon>
        <taxon>Kitasatosporales</taxon>
        <taxon>Streptomycetaceae</taxon>
        <taxon>Streptomyces</taxon>
    </lineage>
</organism>
<evidence type="ECO:0000313" key="4">
    <source>
        <dbReference type="Proteomes" id="UP001595997"/>
    </source>
</evidence>
<dbReference type="InterPro" id="IPR008990">
    <property type="entry name" value="Elect_transpt_acc-like_dom_sf"/>
</dbReference>
<evidence type="ECO:0000313" key="3">
    <source>
        <dbReference type="EMBL" id="MFC4497439.1"/>
    </source>
</evidence>
<dbReference type="InterPro" id="IPR049054">
    <property type="entry name" value="CN_hydtase_beta-like_N"/>
</dbReference>
<reference evidence="4" key="1">
    <citation type="journal article" date="2019" name="Int. J. Syst. Evol. Microbiol.">
        <title>The Global Catalogue of Microorganisms (GCM) 10K type strain sequencing project: providing services to taxonomists for standard genome sequencing and annotation.</title>
        <authorList>
            <consortium name="The Broad Institute Genomics Platform"/>
            <consortium name="The Broad Institute Genome Sequencing Center for Infectious Disease"/>
            <person name="Wu L."/>
            <person name="Ma J."/>
        </authorList>
    </citation>
    <scope>NUCLEOTIDE SEQUENCE [LARGE SCALE GENOMIC DNA]</scope>
    <source>
        <strain evidence="4">CGMCC 4.7357</strain>
    </source>
</reference>
<evidence type="ECO:0000259" key="2">
    <source>
        <dbReference type="Pfam" id="PF21006"/>
    </source>
</evidence>
<sequence length="263" mass="29547">MNDRTAPDPSTVAWDHPGTRTALGAWLAQHVVKSLGRLGAWVALVLPDPDNPERTASPKEPGVILKRWNRVVRKGFEDELWYAGDPRFAVVVAKPGLRSMGYARQPSGFDPRTSPRRRGLSPEARRRALAIGARLGPERGESRSRSGQGRPTPPRARRRYERFRAPPAAHRLPRMSRVNDVGGQTGFGPVVPEEDEPVFHADWEARVYALNTALVRRGVYSLDEFRDAIERMPPQDYLTASYYERWLHAIEELTGRQGVAGDE</sequence>
<name>A0ABV9AEG7_9ACTN</name>
<dbReference type="SUPFAM" id="SSF50090">
    <property type="entry name" value="Electron transport accessory proteins"/>
    <property type="match status" value="1"/>
</dbReference>
<dbReference type="Pfam" id="PF21006">
    <property type="entry name" value="NHase_beta_N"/>
    <property type="match status" value="1"/>
</dbReference>
<feature type="region of interest" description="Disordered" evidence="1">
    <location>
        <begin position="100"/>
        <end position="159"/>
    </location>
</feature>